<protein>
    <recommendedName>
        <fullName evidence="2">BRCT domain-containing protein</fullName>
    </recommendedName>
</protein>
<gene>
    <name evidence="3" type="ORF">V865_001892</name>
</gene>
<reference evidence="3 4" key="1">
    <citation type="submission" date="2024-01" db="EMBL/GenBank/DDBJ databases">
        <title>Comparative genomics of Cryptococcus and Kwoniella reveals pathogenesis evolution and contrasting modes of karyotype evolution via chromosome fusion or intercentromeric recombination.</title>
        <authorList>
            <person name="Coelho M.A."/>
            <person name="David-Palma M."/>
            <person name="Shea T."/>
            <person name="Bowers K."/>
            <person name="McGinley-Smith S."/>
            <person name="Mohammad A.W."/>
            <person name="Gnirke A."/>
            <person name="Yurkov A.M."/>
            <person name="Nowrousian M."/>
            <person name="Sun S."/>
            <person name="Cuomo C.A."/>
            <person name="Heitman J."/>
        </authorList>
    </citation>
    <scope>NUCLEOTIDE SEQUENCE [LARGE SCALE GENOMIC DNA]</scope>
    <source>
        <strain evidence="3 4">PYCC6329</strain>
    </source>
</reference>
<dbReference type="RefSeq" id="XP_066081803.1">
    <property type="nucleotide sequence ID" value="XM_066225706.1"/>
</dbReference>
<evidence type="ECO:0000313" key="4">
    <source>
        <dbReference type="Proteomes" id="UP001358614"/>
    </source>
</evidence>
<evidence type="ECO:0000313" key="3">
    <source>
        <dbReference type="EMBL" id="WWD03836.1"/>
    </source>
</evidence>
<dbReference type="EMBL" id="CP144089">
    <property type="protein sequence ID" value="WWD03836.1"/>
    <property type="molecule type" value="Genomic_DNA"/>
</dbReference>
<keyword evidence="4" id="KW-1185">Reference proteome</keyword>
<dbReference type="GeneID" id="91100696"/>
<organism evidence="3 4">
    <name type="scientific">Kwoniella europaea PYCC6329</name>
    <dbReference type="NCBI Taxonomy" id="1423913"/>
    <lineage>
        <taxon>Eukaryota</taxon>
        <taxon>Fungi</taxon>
        <taxon>Dikarya</taxon>
        <taxon>Basidiomycota</taxon>
        <taxon>Agaricomycotina</taxon>
        <taxon>Tremellomycetes</taxon>
        <taxon>Tremellales</taxon>
        <taxon>Cryptococcaceae</taxon>
        <taxon>Kwoniella</taxon>
    </lineage>
</organism>
<accession>A0AAX4KBB7</accession>
<proteinExistence type="predicted"/>
<evidence type="ECO:0000256" key="1">
    <source>
        <dbReference type="SAM" id="MobiDB-lite"/>
    </source>
</evidence>
<sequence>MAPIQHTPSKGVFFGTRRPIVFYICGGGEGIRYVIESNGGVITASIPAAQIVIFNRDITPEILWPISVEERKVFEVVQRLGELQPILSSLWIYQACREGKLLERSRYTIQIGVYPIIPPSTIAVSTTPIAPVSAGSRPTTSASVTVLNIPSTPGQHQPHVLSPPPKASHTPPAPQVQTQLAVAPIACPPAHSQPVTIGRQTNNSISSTLGGPRSSHQPVVPPIIRPLWGAAAHDIRTEEAHTILADELYRFAHKRKQVTENDLKAFLKELESKRKERHWHTFYARHHESVDIILKEKGLDPKGWHNYPTRGMKDKISRSRMKGWAWVVEPVEPIVQPQSLD</sequence>
<dbReference type="InterPro" id="IPR001357">
    <property type="entry name" value="BRCT_dom"/>
</dbReference>
<evidence type="ECO:0000259" key="2">
    <source>
        <dbReference type="PROSITE" id="PS50172"/>
    </source>
</evidence>
<dbReference type="KEGG" id="ker:91100696"/>
<feature type="compositionally biased region" description="Pro residues" evidence="1">
    <location>
        <begin position="161"/>
        <end position="173"/>
    </location>
</feature>
<feature type="region of interest" description="Disordered" evidence="1">
    <location>
        <begin position="150"/>
        <end position="173"/>
    </location>
</feature>
<feature type="domain" description="BRCT" evidence="2">
    <location>
        <begin position="31"/>
        <end position="109"/>
    </location>
</feature>
<dbReference type="PROSITE" id="PS50172">
    <property type="entry name" value="BRCT"/>
    <property type="match status" value="1"/>
</dbReference>
<dbReference type="Proteomes" id="UP001358614">
    <property type="component" value="Chromosome 1"/>
</dbReference>
<dbReference type="AlphaFoldDB" id="A0AAX4KBB7"/>
<name>A0AAX4KBB7_9TREE</name>